<dbReference type="PANTHER" id="PTHR11764:SF44">
    <property type="entry name" value="LANOSTEROL SYNTHASE"/>
    <property type="match status" value="1"/>
</dbReference>
<dbReference type="GO" id="GO:0016104">
    <property type="term" value="P:triterpenoid biosynthetic process"/>
    <property type="evidence" value="ECO:0007669"/>
    <property type="project" value="InterPro"/>
</dbReference>
<dbReference type="PANTHER" id="PTHR11764">
    <property type="entry name" value="TERPENE CYCLASE/MUTASE FAMILY MEMBER"/>
    <property type="match status" value="1"/>
</dbReference>
<dbReference type="EMBL" id="JAVXUP010000237">
    <property type="protein sequence ID" value="KAK3033320.1"/>
    <property type="molecule type" value="Genomic_DNA"/>
</dbReference>
<dbReference type="GO" id="GO:0005811">
    <property type="term" value="C:lipid droplet"/>
    <property type="evidence" value="ECO:0007669"/>
    <property type="project" value="InterPro"/>
</dbReference>
<dbReference type="Proteomes" id="UP001188597">
    <property type="component" value="Unassembled WGS sequence"/>
</dbReference>
<sequence>MPPDLVGKAIGPLELYDTVDLTLSLQNPDGGFASFETTRSYPWLEVLNRAETFGDIIIYYSYTECTSAEIQSLKLFTELHRSYRPNEIQASIESGVKFIESTQLPDGSWFAISFRISISTLFKPNGIDKTFPKYDAIRFLPSSSLALPSTTMPNLHVWLLVEHAGTTTFHKKAVNA</sequence>
<accession>A0AA88X730</accession>
<comment type="caution">
    <text evidence="1">The sequence shown here is derived from an EMBL/GenBank/DDBJ whole genome shotgun (WGS) entry which is preliminary data.</text>
</comment>
<organism evidence="1 2">
    <name type="scientific">Escallonia herrerae</name>
    <dbReference type="NCBI Taxonomy" id="1293975"/>
    <lineage>
        <taxon>Eukaryota</taxon>
        <taxon>Viridiplantae</taxon>
        <taxon>Streptophyta</taxon>
        <taxon>Embryophyta</taxon>
        <taxon>Tracheophyta</taxon>
        <taxon>Spermatophyta</taxon>
        <taxon>Magnoliopsida</taxon>
        <taxon>eudicotyledons</taxon>
        <taxon>Gunneridae</taxon>
        <taxon>Pentapetalae</taxon>
        <taxon>asterids</taxon>
        <taxon>campanulids</taxon>
        <taxon>Escalloniales</taxon>
        <taxon>Escalloniaceae</taxon>
        <taxon>Escallonia</taxon>
    </lineage>
</organism>
<dbReference type="SUPFAM" id="SSF48239">
    <property type="entry name" value="Terpenoid cyclases/Protein prenyltransferases"/>
    <property type="match status" value="1"/>
</dbReference>
<keyword evidence="2" id="KW-1185">Reference proteome</keyword>
<gene>
    <name evidence="1" type="ORF">RJ639_034167</name>
</gene>
<proteinExistence type="predicted"/>
<name>A0AA88X730_9ASTE</name>
<evidence type="ECO:0000313" key="1">
    <source>
        <dbReference type="EMBL" id="KAK3033320.1"/>
    </source>
</evidence>
<dbReference type="GO" id="GO:0016866">
    <property type="term" value="F:intramolecular transferase activity"/>
    <property type="evidence" value="ECO:0007669"/>
    <property type="project" value="InterPro"/>
</dbReference>
<dbReference type="AlphaFoldDB" id="A0AA88X730"/>
<reference evidence="1" key="1">
    <citation type="submission" date="2022-12" db="EMBL/GenBank/DDBJ databases">
        <title>Draft genome assemblies for two species of Escallonia (Escalloniales).</title>
        <authorList>
            <person name="Chanderbali A."/>
            <person name="Dervinis C."/>
            <person name="Anghel I."/>
            <person name="Soltis D."/>
            <person name="Soltis P."/>
            <person name="Zapata F."/>
        </authorList>
    </citation>
    <scope>NUCLEOTIDE SEQUENCE</scope>
    <source>
        <strain evidence="1">UCBG64.0493</strain>
        <tissue evidence="1">Leaf</tissue>
    </source>
</reference>
<dbReference type="InterPro" id="IPR018333">
    <property type="entry name" value="Squalene_cyclase"/>
</dbReference>
<dbReference type="Gene3D" id="1.50.10.20">
    <property type="match status" value="1"/>
</dbReference>
<dbReference type="InterPro" id="IPR008930">
    <property type="entry name" value="Terpenoid_cyclase/PrenylTrfase"/>
</dbReference>
<evidence type="ECO:0000313" key="2">
    <source>
        <dbReference type="Proteomes" id="UP001188597"/>
    </source>
</evidence>
<protein>
    <submittedName>
        <fullName evidence="1">Uncharacterized protein</fullName>
    </submittedName>
</protein>